<dbReference type="STRING" id="3880.G7JSH3"/>
<evidence type="ECO:0000313" key="2">
    <source>
        <dbReference type="EMBL" id="AES87915.1"/>
    </source>
</evidence>
<name>G7JSH3_MEDTR</name>
<protein>
    <submittedName>
        <fullName evidence="2">PIF1 helicase</fullName>
    </submittedName>
</protein>
<keyword evidence="2" id="KW-0067">ATP-binding</keyword>
<dbReference type="AlphaFoldDB" id="G7JSH3"/>
<evidence type="ECO:0000259" key="1">
    <source>
        <dbReference type="Pfam" id="PF21530"/>
    </source>
</evidence>
<accession>G7JSH3</accession>
<dbReference type="EMBL" id="CM001220">
    <property type="protein sequence ID" value="AES87915.1"/>
    <property type="molecule type" value="Genomic_DNA"/>
</dbReference>
<organism evidence="2 4">
    <name type="scientific">Medicago truncatula</name>
    <name type="common">Barrel medic</name>
    <name type="synonym">Medicago tribuloides</name>
    <dbReference type="NCBI Taxonomy" id="3880"/>
    <lineage>
        <taxon>Eukaryota</taxon>
        <taxon>Viridiplantae</taxon>
        <taxon>Streptophyta</taxon>
        <taxon>Embryophyta</taxon>
        <taxon>Tracheophyta</taxon>
        <taxon>Spermatophyta</taxon>
        <taxon>Magnoliopsida</taxon>
        <taxon>eudicotyledons</taxon>
        <taxon>Gunneridae</taxon>
        <taxon>Pentapetalae</taxon>
        <taxon>rosids</taxon>
        <taxon>fabids</taxon>
        <taxon>Fabales</taxon>
        <taxon>Fabaceae</taxon>
        <taxon>Papilionoideae</taxon>
        <taxon>50 kb inversion clade</taxon>
        <taxon>NPAAA clade</taxon>
        <taxon>Hologalegina</taxon>
        <taxon>IRL clade</taxon>
        <taxon>Trifolieae</taxon>
        <taxon>Medicago</taxon>
    </lineage>
</organism>
<dbReference type="Proteomes" id="UP000002051">
    <property type="component" value="Chromosome 4"/>
</dbReference>
<keyword evidence="2" id="KW-0378">Hydrolase</keyword>
<dbReference type="PANTHER" id="PTHR23274">
    <property type="entry name" value="DNA HELICASE-RELATED"/>
    <property type="match status" value="1"/>
</dbReference>
<evidence type="ECO:0000313" key="3">
    <source>
        <dbReference type="EnsemblPlants" id="AES87915"/>
    </source>
</evidence>
<evidence type="ECO:0000313" key="4">
    <source>
        <dbReference type="Proteomes" id="UP000002051"/>
    </source>
</evidence>
<dbReference type="EnsemblPlants" id="AES87915">
    <property type="protein sequence ID" value="AES87915"/>
    <property type="gene ID" value="MTR_4g037490"/>
</dbReference>
<keyword evidence="4" id="KW-1185">Reference proteome</keyword>
<proteinExistence type="predicted"/>
<dbReference type="Gene3D" id="3.40.50.300">
    <property type="entry name" value="P-loop containing nucleotide triphosphate hydrolases"/>
    <property type="match status" value="1"/>
</dbReference>
<keyword evidence="2" id="KW-0347">Helicase</keyword>
<dbReference type="PANTHER" id="PTHR23274:SF48">
    <property type="entry name" value="ATP-DEPENDENT DNA HELICASE"/>
    <property type="match status" value="1"/>
</dbReference>
<dbReference type="OMA" id="YVEWIAP"/>
<dbReference type="eggNOG" id="KOG0987">
    <property type="taxonomic scope" value="Eukaryota"/>
</dbReference>
<keyword evidence="2" id="KW-0547">Nucleotide-binding</keyword>
<dbReference type="Pfam" id="PF21530">
    <property type="entry name" value="Pif1_2B_dom"/>
    <property type="match status" value="1"/>
</dbReference>
<dbReference type="HOGENOM" id="CLU_001324_4_4_1"/>
<dbReference type="PaxDb" id="3880-AES87915"/>
<reference evidence="2 4" key="1">
    <citation type="journal article" date="2011" name="Nature">
        <title>The Medicago genome provides insight into the evolution of rhizobial symbioses.</title>
        <authorList>
            <person name="Young N.D."/>
            <person name="Debelle F."/>
            <person name="Oldroyd G.E."/>
            <person name="Geurts R."/>
            <person name="Cannon S.B."/>
            <person name="Udvardi M.K."/>
            <person name="Benedito V.A."/>
            <person name="Mayer K.F."/>
            <person name="Gouzy J."/>
            <person name="Schoof H."/>
            <person name="Van de Peer Y."/>
            <person name="Proost S."/>
            <person name="Cook D.R."/>
            <person name="Meyers B.C."/>
            <person name="Spannagl M."/>
            <person name="Cheung F."/>
            <person name="De Mita S."/>
            <person name="Krishnakumar V."/>
            <person name="Gundlach H."/>
            <person name="Zhou S."/>
            <person name="Mudge J."/>
            <person name="Bharti A.K."/>
            <person name="Murray J.D."/>
            <person name="Naoumkina M.A."/>
            <person name="Rosen B."/>
            <person name="Silverstein K.A."/>
            <person name="Tang H."/>
            <person name="Rombauts S."/>
            <person name="Zhao P.X."/>
            <person name="Zhou P."/>
            <person name="Barbe V."/>
            <person name="Bardou P."/>
            <person name="Bechner M."/>
            <person name="Bellec A."/>
            <person name="Berger A."/>
            <person name="Berges H."/>
            <person name="Bidwell S."/>
            <person name="Bisseling T."/>
            <person name="Choisne N."/>
            <person name="Couloux A."/>
            <person name="Denny R."/>
            <person name="Deshpande S."/>
            <person name="Dai X."/>
            <person name="Doyle J.J."/>
            <person name="Dudez A.M."/>
            <person name="Farmer A.D."/>
            <person name="Fouteau S."/>
            <person name="Franken C."/>
            <person name="Gibelin C."/>
            <person name="Gish J."/>
            <person name="Goldstein S."/>
            <person name="Gonzalez A.J."/>
            <person name="Green P.J."/>
            <person name="Hallab A."/>
            <person name="Hartog M."/>
            <person name="Hua A."/>
            <person name="Humphray S.J."/>
            <person name="Jeong D.H."/>
            <person name="Jing Y."/>
            <person name="Jocker A."/>
            <person name="Kenton S.M."/>
            <person name="Kim D.J."/>
            <person name="Klee K."/>
            <person name="Lai H."/>
            <person name="Lang C."/>
            <person name="Lin S."/>
            <person name="Macmil S.L."/>
            <person name="Magdelenat G."/>
            <person name="Matthews L."/>
            <person name="McCorrison J."/>
            <person name="Monaghan E.L."/>
            <person name="Mun J.H."/>
            <person name="Najar F.Z."/>
            <person name="Nicholson C."/>
            <person name="Noirot C."/>
            <person name="O'Bleness M."/>
            <person name="Paule C.R."/>
            <person name="Poulain J."/>
            <person name="Prion F."/>
            <person name="Qin B."/>
            <person name="Qu C."/>
            <person name="Retzel E.F."/>
            <person name="Riddle C."/>
            <person name="Sallet E."/>
            <person name="Samain S."/>
            <person name="Samson N."/>
            <person name="Sanders I."/>
            <person name="Saurat O."/>
            <person name="Scarpelli C."/>
            <person name="Schiex T."/>
            <person name="Segurens B."/>
            <person name="Severin A.J."/>
            <person name="Sherrier D.J."/>
            <person name="Shi R."/>
            <person name="Sims S."/>
            <person name="Singer S.R."/>
            <person name="Sinharoy S."/>
            <person name="Sterck L."/>
            <person name="Viollet A."/>
            <person name="Wang B.B."/>
            <person name="Wang K."/>
            <person name="Wang M."/>
            <person name="Wang X."/>
            <person name="Warfsmann J."/>
            <person name="Weissenbach J."/>
            <person name="White D.D."/>
            <person name="White J.D."/>
            <person name="Wiley G.B."/>
            <person name="Wincker P."/>
            <person name="Xing Y."/>
            <person name="Yang L."/>
            <person name="Yao Z."/>
            <person name="Ying F."/>
            <person name="Zhai J."/>
            <person name="Zhou L."/>
            <person name="Zuber A."/>
            <person name="Denarie J."/>
            <person name="Dixon R.A."/>
            <person name="May G.D."/>
            <person name="Schwartz D.C."/>
            <person name="Rogers J."/>
            <person name="Quetier F."/>
            <person name="Town C.D."/>
            <person name="Roe B.A."/>
        </authorList>
    </citation>
    <scope>NUCLEOTIDE SEQUENCE [LARGE SCALE GENOMIC DNA]</scope>
    <source>
        <strain evidence="2">A17</strain>
        <strain evidence="3 4">cv. Jemalong A17</strain>
    </source>
</reference>
<reference evidence="2 4" key="2">
    <citation type="journal article" date="2014" name="BMC Genomics">
        <title>An improved genome release (version Mt4.0) for the model legume Medicago truncatula.</title>
        <authorList>
            <person name="Tang H."/>
            <person name="Krishnakumar V."/>
            <person name="Bidwell S."/>
            <person name="Rosen B."/>
            <person name="Chan A."/>
            <person name="Zhou S."/>
            <person name="Gentzbittel L."/>
            <person name="Childs K.L."/>
            <person name="Yandell M."/>
            <person name="Gundlach H."/>
            <person name="Mayer K.F."/>
            <person name="Schwartz D.C."/>
            <person name="Town C.D."/>
        </authorList>
    </citation>
    <scope>GENOME REANNOTATION</scope>
    <source>
        <strain evidence="3 4">cv. Jemalong A17</strain>
    </source>
</reference>
<feature type="domain" description="DNA helicase Pif1-like 2B" evidence="1">
    <location>
        <begin position="1"/>
        <end position="22"/>
    </location>
</feature>
<reference evidence="3" key="3">
    <citation type="submission" date="2015-04" db="UniProtKB">
        <authorList>
            <consortium name="EnsemblPlants"/>
        </authorList>
    </citation>
    <scope>IDENTIFICATION</scope>
    <source>
        <strain evidence="3">cv. Jemalong A17</strain>
    </source>
</reference>
<dbReference type="SUPFAM" id="SSF52540">
    <property type="entry name" value="P-loop containing nucleoside triphosphate hydrolases"/>
    <property type="match status" value="1"/>
</dbReference>
<dbReference type="CDD" id="cd18809">
    <property type="entry name" value="SF1_C_RecD"/>
    <property type="match status" value="1"/>
</dbReference>
<dbReference type="InterPro" id="IPR049163">
    <property type="entry name" value="Pif1-like_2B_dom"/>
</dbReference>
<gene>
    <name evidence="2" type="ordered locus">MTR_4g037490</name>
</gene>
<sequence length="112" mass="12788">MLVRNIDQSEGLCNCTRLIVTRMAPHVLKTKIISGKNIGNMTYIPRMDMSPSQSPWPFKLNIRKFSIILSYVMTINKSQGKSLDNVGLYLPRVVFSHGQLYVIMSRSRAKQD</sequence>
<dbReference type="GO" id="GO:0004386">
    <property type="term" value="F:helicase activity"/>
    <property type="evidence" value="ECO:0007669"/>
    <property type="project" value="UniProtKB-KW"/>
</dbReference>
<dbReference type="InterPro" id="IPR027417">
    <property type="entry name" value="P-loop_NTPase"/>
</dbReference>